<dbReference type="PANTHER" id="PTHR43563">
    <property type="entry name" value="AMINE OXIDASE"/>
    <property type="match status" value="1"/>
</dbReference>
<dbReference type="InterPro" id="IPR036188">
    <property type="entry name" value="FAD/NAD-bd_sf"/>
</dbReference>
<dbReference type="Pfam" id="PF01593">
    <property type="entry name" value="Amino_oxidase"/>
    <property type="match status" value="1"/>
</dbReference>
<evidence type="ECO:0000256" key="2">
    <source>
        <dbReference type="ARBA" id="ARBA00005995"/>
    </source>
</evidence>
<name>A0A1R4HDH4_9GAMM</name>
<dbReference type="EMBL" id="FUKJ01000321">
    <property type="protein sequence ID" value="SJM94266.1"/>
    <property type="molecule type" value="Genomic_DNA"/>
</dbReference>
<protein>
    <recommendedName>
        <fullName evidence="5">Amine oxidase domain-containing protein</fullName>
    </recommendedName>
</protein>
<dbReference type="Gene3D" id="3.50.50.60">
    <property type="entry name" value="FAD/NAD(P)-binding domain"/>
    <property type="match status" value="1"/>
</dbReference>
<sequence length="515" mass="56557">MALEANKLDTSADEIIGLTEYTNVNRRQFLESSGKMALAGMLSGCVTENVFADTLFAKVAPKIVIVGAGMAGLSALHALKKVGYNATIYEASKRTSGRILTVHNAMGQGTWAEFGAEFIDTNHRDMWNLAKEFKLRLIDYGQASENKLHKEAFFFDGQNYTLAELVTEFRAFAGKIKADADRLPDNINYKTKDPYTKKLDNMSLSQYLTKIGATGWVKRFIEVAYESEYGLSPEVQSAINLIILISTDTTHGFELFGESDERYKVRGGNQSIPDAIAKKYPHNIELNRSLESISVARTGYSLTFSGQAKPVIADYVIIAIPFSKLKQVDIRVPLPAIKRKVIDTLGFGTNAKLMIGMKKHFWRSQGFQGLCYSDNGIPNGWDNSQLQTPDAGPAGLSILFGGPDGLAVGEGTVMSQKDKYLSKWEQIYKGAKANFNGKAYRMHWSSQPFTLGSYICYTKGQYTSISGAEVMPVGNMLFAGEHCGGEFAGFMNGAAKSGREAALTIVARVKKNLIV</sequence>
<comment type="similarity">
    <text evidence="2">Belongs to the flavin monoamine oxidase family.</text>
</comment>
<feature type="domain" description="Amine oxidase" evidence="5">
    <location>
        <begin position="70"/>
        <end position="502"/>
    </location>
</feature>
<dbReference type="PANTHER" id="PTHR43563:SF1">
    <property type="entry name" value="AMINE OXIDASE [FLAVIN-CONTAINING] B"/>
    <property type="match status" value="1"/>
</dbReference>
<keyword evidence="7" id="KW-1185">Reference proteome</keyword>
<dbReference type="Proteomes" id="UP000195442">
    <property type="component" value="Unassembled WGS sequence"/>
</dbReference>
<gene>
    <name evidence="6" type="ORF">CRENPOLYSF2_3880002</name>
</gene>
<dbReference type="InterPro" id="IPR006311">
    <property type="entry name" value="TAT_signal"/>
</dbReference>
<organism evidence="6 7">
    <name type="scientific">Crenothrix polyspora</name>
    <dbReference type="NCBI Taxonomy" id="360316"/>
    <lineage>
        <taxon>Bacteria</taxon>
        <taxon>Pseudomonadati</taxon>
        <taxon>Pseudomonadota</taxon>
        <taxon>Gammaproteobacteria</taxon>
        <taxon>Methylococcales</taxon>
        <taxon>Crenotrichaceae</taxon>
        <taxon>Crenothrix</taxon>
    </lineage>
</organism>
<dbReference type="InterPro" id="IPR050703">
    <property type="entry name" value="Flavin_MAO"/>
</dbReference>
<evidence type="ECO:0000313" key="7">
    <source>
        <dbReference type="Proteomes" id="UP000195442"/>
    </source>
</evidence>
<evidence type="ECO:0000259" key="5">
    <source>
        <dbReference type="Pfam" id="PF01593"/>
    </source>
</evidence>
<evidence type="ECO:0000256" key="3">
    <source>
        <dbReference type="ARBA" id="ARBA00023002"/>
    </source>
</evidence>
<feature type="binding site" evidence="4">
    <location>
        <begin position="90"/>
        <end position="91"/>
    </location>
    <ligand>
        <name>FAD</name>
        <dbReference type="ChEBI" id="CHEBI:57692"/>
    </ligand>
</feature>
<dbReference type="Gene3D" id="3.90.660.10">
    <property type="match status" value="1"/>
</dbReference>
<dbReference type="GO" id="GO:0016491">
    <property type="term" value="F:oxidoreductase activity"/>
    <property type="evidence" value="ECO:0007669"/>
    <property type="project" value="UniProtKB-KW"/>
</dbReference>
<accession>A0A1R4HDH4</accession>
<evidence type="ECO:0000313" key="6">
    <source>
        <dbReference type="EMBL" id="SJM94266.1"/>
    </source>
</evidence>
<evidence type="ECO:0000256" key="1">
    <source>
        <dbReference type="ARBA" id="ARBA00001974"/>
    </source>
</evidence>
<dbReference type="SUPFAM" id="SSF54373">
    <property type="entry name" value="FAD-linked reductases, C-terminal domain"/>
    <property type="match status" value="1"/>
</dbReference>
<proteinExistence type="inferred from homology"/>
<dbReference type="PRINTS" id="PR00757">
    <property type="entry name" value="AMINEOXDASEF"/>
</dbReference>
<comment type="cofactor">
    <cofactor evidence="1">
        <name>FAD</name>
        <dbReference type="ChEBI" id="CHEBI:57692"/>
    </cofactor>
</comment>
<dbReference type="Gene3D" id="1.10.405.10">
    <property type="entry name" value="Guanine Nucleotide Dissociation Inhibitor, domain 1"/>
    <property type="match status" value="1"/>
</dbReference>
<evidence type="ECO:0000256" key="4">
    <source>
        <dbReference type="PIRSR" id="PIRSR601613-1"/>
    </source>
</evidence>
<reference evidence="7" key="1">
    <citation type="submission" date="2017-02" db="EMBL/GenBank/DDBJ databases">
        <authorList>
            <person name="Daims H."/>
        </authorList>
    </citation>
    <scope>NUCLEOTIDE SEQUENCE [LARGE SCALE GENOMIC DNA]</scope>
</reference>
<dbReference type="InterPro" id="IPR002937">
    <property type="entry name" value="Amino_oxidase"/>
</dbReference>
<dbReference type="AlphaFoldDB" id="A0A1R4HDH4"/>
<keyword evidence="3" id="KW-0560">Oxidoreductase</keyword>
<dbReference type="InterPro" id="IPR001613">
    <property type="entry name" value="Flavin_amine_oxidase"/>
</dbReference>
<dbReference type="RefSeq" id="WP_179210266.1">
    <property type="nucleotide sequence ID" value="NZ_FUKJ01000321.1"/>
</dbReference>
<dbReference type="SUPFAM" id="SSF51905">
    <property type="entry name" value="FAD/NAD(P)-binding domain"/>
    <property type="match status" value="1"/>
</dbReference>
<dbReference type="PROSITE" id="PS51318">
    <property type="entry name" value="TAT"/>
    <property type="match status" value="1"/>
</dbReference>